<organism evidence="1 2">
    <name type="scientific">Ephemerocybe angulata</name>
    <dbReference type="NCBI Taxonomy" id="980116"/>
    <lineage>
        <taxon>Eukaryota</taxon>
        <taxon>Fungi</taxon>
        <taxon>Dikarya</taxon>
        <taxon>Basidiomycota</taxon>
        <taxon>Agaricomycotina</taxon>
        <taxon>Agaricomycetes</taxon>
        <taxon>Agaricomycetidae</taxon>
        <taxon>Agaricales</taxon>
        <taxon>Agaricineae</taxon>
        <taxon>Psathyrellaceae</taxon>
        <taxon>Ephemerocybe</taxon>
    </lineage>
</organism>
<protein>
    <recommendedName>
        <fullName evidence="3">F-box domain-containing protein</fullName>
    </recommendedName>
</protein>
<reference evidence="1 2" key="1">
    <citation type="journal article" date="2020" name="ISME J.">
        <title>Uncovering the hidden diversity of litter-decomposition mechanisms in mushroom-forming fungi.</title>
        <authorList>
            <person name="Floudas D."/>
            <person name="Bentzer J."/>
            <person name="Ahren D."/>
            <person name="Johansson T."/>
            <person name="Persson P."/>
            <person name="Tunlid A."/>
        </authorList>
    </citation>
    <scope>NUCLEOTIDE SEQUENCE [LARGE SCALE GENOMIC DNA]</scope>
    <source>
        <strain evidence="1 2">CBS 175.51</strain>
    </source>
</reference>
<evidence type="ECO:0008006" key="3">
    <source>
        <dbReference type="Google" id="ProtNLM"/>
    </source>
</evidence>
<accession>A0A8H5FH42</accession>
<dbReference type="EMBL" id="JAACJK010000058">
    <property type="protein sequence ID" value="KAF5336554.1"/>
    <property type="molecule type" value="Genomic_DNA"/>
</dbReference>
<keyword evidence="2" id="KW-1185">Reference proteome</keyword>
<dbReference type="AlphaFoldDB" id="A0A8H5FH42"/>
<dbReference type="OrthoDB" id="10291629at2759"/>
<sequence>MAHTNPPPVELTDRIPQEIFDHVATFADAVSLKSLSLVSHLWEASTRHLLFYEFQFNGRFLSCFSKNPKGWQRILPCIQRAHIAVYCDIPGEAALKEALSAALPRMVKLSRLRFRRSSSGTVALLIALLKGSEQITGLELRELLDGFDSFQVLQETIASLPGLEDLLVQGIWWRKDRGHKQGSVQAMVTVPRKIRKFTAEDMLYAEDLDYTGKTSHILQWLAQGSDSIRFMSVEDVDGSNVLSKFTRVETLILGKYSYSPLPGLTLSAFKALKSLEFRYLTTLDDTGYDIHPSWCPDLLSSVASTLSYLTFVLAFEEEDDLERMDWMTLNCLLQNSPFYADLRGIVIGIRRPRSAHTLVPSRDDCDRMIRRRVPGLRPGTRLTVKIYAGGQSSSFIYD</sequence>
<comment type="caution">
    <text evidence="1">The sequence shown here is derived from an EMBL/GenBank/DDBJ whole genome shotgun (WGS) entry which is preliminary data.</text>
</comment>
<proteinExistence type="predicted"/>
<evidence type="ECO:0000313" key="1">
    <source>
        <dbReference type="EMBL" id="KAF5336554.1"/>
    </source>
</evidence>
<gene>
    <name evidence="1" type="ORF">D9611_006526</name>
</gene>
<dbReference type="SUPFAM" id="SSF52047">
    <property type="entry name" value="RNI-like"/>
    <property type="match status" value="1"/>
</dbReference>
<dbReference type="Proteomes" id="UP000541558">
    <property type="component" value="Unassembled WGS sequence"/>
</dbReference>
<evidence type="ECO:0000313" key="2">
    <source>
        <dbReference type="Proteomes" id="UP000541558"/>
    </source>
</evidence>
<name>A0A8H5FH42_9AGAR</name>